<proteinExistence type="predicted"/>
<evidence type="ECO:0000313" key="2">
    <source>
        <dbReference type="Proteomes" id="UP000053989"/>
    </source>
</evidence>
<sequence length="92" mass="10225">MSTEDQEATLLLEIACARWEVCRAQKLLAECLNRENKSLCELHQFKAKKFADLVDDADLSIDVNISTSSGSQDEDGTTFEYVAGRLVAVKLD</sequence>
<reference evidence="2" key="2">
    <citation type="submission" date="2015-01" db="EMBL/GenBank/DDBJ databases">
        <title>Evolutionary Origins and Diversification of the Mycorrhizal Mutualists.</title>
        <authorList>
            <consortium name="DOE Joint Genome Institute"/>
            <consortium name="Mycorrhizal Genomics Consortium"/>
            <person name="Kohler A."/>
            <person name="Kuo A."/>
            <person name="Nagy L.G."/>
            <person name="Floudas D."/>
            <person name="Copeland A."/>
            <person name="Barry K.W."/>
            <person name="Cichocki N."/>
            <person name="Veneault-Fourrey C."/>
            <person name="LaButti K."/>
            <person name="Lindquist E.A."/>
            <person name="Lipzen A."/>
            <person name="Lundell T."/>
            <person name="Morin E."/>
            <person name="Murat C."/>
            <person name="Riley R."/>
            <person name="Ohm R."/>
            <person name="Sun H."/>
            <person name="Tunlid A."/>
            <person name="Henrissat B."/>
            <person name="Grigoriev I.V."/>
            <person name="Hibbett D.S."/>
            <person name="Martin F."/>
        </authorList>
    </citation>
    <scope>NUCLEOTIDE SEQUENCE [LARGE SCALE GENOMIC DNA]</scope>
    <source>
        <strain evidence="2">Foug A</strain>
    </source>
</reference>
<evidence type="ECO:0000313" key="1">
    <source>
        <dbReference type="EMBL" id="KIM55109.1"/>
    </source>
</evidence>
<dbReference type="OrthoDB" id="2655848at2759"/>
<name>A0A0C3DFG9_9AGAM</name>
<dbReference type="Proteomes" id="UP000053989">
    <property type="component" value="Unassembled WGS sequence"/>
</dbReference>
<accession>A0A0C3DFG9</accession>
<dbReference type="EMBL" id="KN822141">
    <property type="protein sequence ID" value="KIM55109.1"/>
    <property type="molecule type" value="Genomic_DNA"/>
</dbReference>
<keyword evidence="2" id="KW-1185">Reference proteome</keyword>
<dbReference type="HOGENOM" id="CLU_2414554_0_0_1"/>
<reference evidence="1 2" key="1">
    <citation type="submission" date="2014-04" db="EMBL/GenBank/DDBJ databases">
        <authorList>
            <consortium name="DOE Joint Genome Institute"/>
            <person name="Kuo A."/>
            <person name="Kohler A."/>
            <person name="Nagy L.G."/>
            <person name="Floudas D."/>
            <person name="Copeland A."/>
            <person name="Barry K.W."/>
            <person name="Cichocki N."/>
            <person name="Veneault-Fourrey C."/>
            <person name="LaButti K."/>
            <person name="Lindquist E.A."/>
            <person name="Lipzen A."/>
            <person name="Lundell T."/>
            <person name="Morin E."/>
            <person name="Murat C."/>
            <person name="Sun H."/>
            <person name="Tunlid A."/>
            <person name="Henrissat B."/>
            <person name="Grigoriev I.V."/>
            <person name="Hibbett D.S."/>
            <person name="Martin F."/>
            <person name="Nordberg H.P."/>
            <person name="Cantor M.N."/>
            <person name="Hua S.X."/>
        </authorList>
    </citation>
    <scope>NUCLEOTIDE SEQUENCE [LARGE SCALE GENOMIC DNA]</scope>
    <source>
        <strain evidence="1 2">Foug A</strain>
    </source>
</reference>
<gene>
    <name evidence="1" type="ORF">SCLCIDRAFT_30620</name>
</gene>
<dbReference type="InParanoid" id="A0A0C3DFG9"/>
<organism evidence="1 2">
    <name type="scientific">Scleroderma citrinum Foug A</name>
    <dbReference type="NCBI Taxonomy" id="1036808"/>
    <lineage>
        <taxon>Eukaryota</taxon>
        <taxon>Fungi</taxon>
        <taxon>Dikarya</taxon>
        <taxon>Basidiomycota</taxon>
        <taxon>Agaricomycotina</taxon>
        <taxon>Agaricomycetes</taxon>
        <taxon>Agaricomycetidae</taxon>
        <taxon>Boletales</taxon>
        <taxon>Sclerodermatineae</taxon>
        <taxon>Sclerodermataceae</taxon>
        <taxon>Scleroderma</taxon>
    </lineage>
</organism>
<dbReference type="AlphaFoldDB" id="A0A0C3DFG9"/>
<protein>
    <submittedName>
        <fullName evidence="1">Uncharacterized protein</fullName>
    </submittedName>
</protein>